<evidence type="ECO:0000313" key="10">
    <source>
        <dbReference type="EMBL" id="EAY25069.1"/>
    </source>
</evidence>
<accession>A1ZWY9</accession>
<dbReference type="AlphaFoldDB" id="A1ZWY9"/>
<evidence type="ECO:0000259" key="8">
    <source>
        <dbReference type="Pfam" id="PF13734"/>
    </source>
</evidence>
<dbReference type="InterPro" id="IPR025896">
    <property type="entry name" value="Spi_Prtas-inh"/>
</dbReference>
<name>A1ZWY9_MICM2</name>
<dbReference type="InterPro" id="IPR044934">
    <property type="entry name" value="Streptopain_sf"/>
</dbReference>
<dbReference type="InterPro" id="IPR013783">
    <property type="entry name" value="Ig-like_fold"/>
</dbReference>
<dbReference type="Pfam" id="PF13734">
    <property type="entry name" value="Inhibitor_I69"/>
    <property type="match status" value="1"/>
</dbReference>
<dbReference type="Gene3D" id="3.90.70.50">
    <property type="entry name" value="Peptidase C10, streptopain"/>
    <property type="match status" value="1"/>
</dbReference>
<dbReference type="InterPro" id="IPR000200">
    <property type="entry name" value="Peptidase_C10"/>
</dbReference>
<evidence type="ECO:0000256" key="1">
    <source>
        <dbReference type="ARBA" id="ARBA00009693"/>
    </source>
</evidence>
<dbReference type="Pfam" id="PF18962">
    <property type="entry name" value="Por_Secre_tail"/>
    <property type="match status" value="1"/>
</dbReference>
<evidence type="ECO:0000259" key="9">
    <source>
        <dbReference type="Pfam" id="PF18962"/>
    </source>
</evidence>
<feature type="active site" description="Proton acceptor" evidence="6">
    <location>
        <position position="307"/>
    </location>
</feature>
<reference evidence="10 11" key="1">
    <citation type="submission" date="2007-01" db="EMBL/GenBank/DDBJ databases">
        <authorList>
            <person name="Haygood M."/>
            <person name="Podell S."/>
            <person name="Anderson C."/>
            <person name="Hopkinson B."/>
            <person name="Roe K."/>
            <person name="Barbeau K."/>
            <person name="Gaasterland T."/>
            <person name="Ferriera S."/>
            <person name="Johnson J."/>
            <person name="Kravitz S."/>
            <person name="Beeson K."/>
            <person name="Sutton G."/>
            <person name="Rogers Y.-H."/>
            <person name="Friedman R."/>
            <person name="Frazier M."/>
            <person name="Venter J.C."/>
        </authorList>
    </citation>
    <scope>NUCLEOTIDE SEQUENCE [LARGE SCALE GENOMIC DNA]</scope>
    <source>
        <strain evidence="10 11">ATCC 23134</strain>
    </source>
</reference>
<evidence type="ECO:0000256" key="6">
    <source>
        <dbReference type="PIRSR" id="PIRSR600200-1"/>
    </source>
</evidence>
<feature type="active site" description="Nucleophile" evidence="6">
    <location>
        <position position="171"/>
    </location>
</feature>
<dbReference type="SUPFAM" id="SSF54001">
    <property type="entry name" value="Cysteine proteinases"/>
    <property type="match status" value="1"/>
</dbReference>
<proteinExistence type="inferred from homology"/>
<dbReference type="NCBIfam" id="TIGR04183">
    <property type="entry name" value="Por_Secre_tail"/>
    <property type="match status" value="1"/>
</dbReference>
<feature type="domain" description="CARDB" evidence="7">
    <location>
        <begin position="497"/>
        <end position="607"/>
    </location>
</feature>
<evidence type="ECO:0000256" key="2">
    <source>
        <dbReference type="ARBA" id="ARBA00022670"/>
    </source>
</evidence>
<keyword evidence="3" id="KW-0732">Signal</keyword>
<dbReference type="Pfam" id="PF01640">
    <property type="entry name" value="Peptidase_C10"/>
    <property type="match status" value="1"/>
</dbReference>
<feature type="domain" description="Secretion system C-terminal sorting" evidence="9">
    <location>
        <begin position="631"/>
        <end position="704"/>
    </location>
</feature>
<dbReference type="InterPro" id="IPR026444">
    <property type="entry name" value="Secre_tail"/>
</dbReference>
<evidence type="ECO:0000313" key="11">
    <source>
        <dbReference type="Proteomes" id="UP000004095"/>
    </source>
</evidence>
<dbReference type="Proteomes" id="UP000004095">
    <property type="component" value="Unassembled WGS sequence"/>
</dbReference>
<protein>
    <submittedName>
        <fullName evidence="10">Thiol protease/hemagglutinin PrtT, putative</fullName>
    </submittedName>
</protein>
<comment type="caution">
    <text evidence="10">The sequence shown here is derived from an EMBL/GenBank/DDBJ whole genome shotgun (WGS) entry which is preliminary data.</text>
</comment>
<dbReference type="eggNOG" id="COG1572">
    <property type="taxonomic scope" value="Bacteria"/>
</dbReference>
<keyword evidence="2 10" id="KW-0645">Protease</keyword>
<dbReference type="EMBL" id="AAWS01000055">
    <property type="protein sequence ID" value="EAY25069.1"/>
    <property type="molecule type" value="Genomic_DNA"/>
</dbReference>
<sequence>MLLVSTTIRAQSVSEKEAKLVAKNYYSSNLWAKNQEAHFTVTNIRSELNPQGQVMFYILQINNTGFMIVANDKRVPAILAHGKTGGEDFKNFESPEIRYLLNRYKKQIACIKASKVKATQATAKQWNTLLRSSRESKEIPSEVIVAPLTTTKWNQMGYYNDAVPNNYPTGCVPTAISQFLRYHGTPTKATGTNYYKVSMSQTKHWLNLEQKDHDWEAMPNVLNSPNKDVADLMFYVGASLNAHYDQGNTGVYEHRIAEGLQQHWGYANTGLIPRADYNDQDWATMIKASLDKSYPVVYVGYDDAGGHTWLVDGYSDDEYFHMNWGWGGACDGWFSLNDLTNCFDWTFDINEKIILNTPNAEPIWADLTIENLHLQDTVVAGDRLAINFDLKNIGDAYTNRGFRLNYYFSSEPVLNPDSATVFQSWSGENITRPMPFRSEKSLSISSTIKKDLAAGIYYFIVVIDEKDDIIESNENNTFVQPVYIKAKEVVVDTPSIDLIVNSVAGTPMQVQAGKKISYAYGSVRNQGTIKSVATTLKYYISAQATFDSTALFLGEKEMRALNGGSSSYYTVYGITVPEDIPAGDYYLLFWADANNVQPETDETNNIKASRKIRVTTPTSRTSKNIQTQIQVYPSPTQNTLKIHLGGVKVQNISVYTLNGVFQRNINAIEQQDGTIVYDTSALKAGTYLMNISLPDGHQIIKRFLVFK</sequence>
<keyword evidence="5" id="KW-0788">Thiol protease</keyword>
<dbReference type="GO" id="GO:0006508">
    <property type="term" value="P:proteolysis"/>
    <property type="evidence" value="ECO:0007669"/>
    <property type="project" value="UniProtKB-KW"/>
</dbReference>
<evidence type="ECO:0000256" key="5">
    <source>
        <dbReference type="ARBA" id="ARBA00022807"/>
    </source>
</evidence>
<feature type="domain" description="CARDB" evidence="7">
    <location>
        <begin position="365"/>
        <end position="476"/>
    </location>
</feature>
<evidence type="ECO:0000256" key="3">
    <source>
        <dbReference type="ARBA" id="ARBA00022729"/>
    </source>
</evidence>
<dbReference type="GO" id="GO:0008234">
    <property type="term" value="F:cysteine-type peptidase activity"/>
    <property type="evidence" value="ECO:0007669"/>
    <property type="project" value="UniProtKB-KW"/>
</dbReference>
<dbReference type="PRINTS" id="PR00797">
    <property type="entry name" value="STREPTOPAIN"/>
</dbReference>
<organism evidence="10 11">
    <name type="scientific">Microscilla marina ATCC 23134</name>
    <dbReference type="NCBI Taxonomy" id="313606"/>
    <lineage>
        <taxon>Bacteria</taxon>
        <taxon>Pseudomonadati</taxon>
        <taxon>Bacteroidota</taxon>
        <taxon>Cytophagia</taxon>
        <taxon>Cytophagales</taxon>
        <taxon>Microscillaceae</taxon>
        <taxon>Microscilla</taxon>
    </lineage>
</organism>
<dbReference type="Pfam" id="PF07705">
    <property type="entry name" value="CARDB"/>
    <property type="match status" value="2"/>
</dbReference>
<keyword evidence="11" id="KW-1185">Reference proteome</keyword>
<evidence type="ECO:0000259" key="7">
    <source>
        <dbReference type="Pfam" id="PF07705"/>
    </source>
</evidence>
<feature type="domain" description="Spi protease inhibitor" evidence="8">
    <location>
        <begin position="10"/>
        <end position="108"/>
    </location>
</feature>
<dbReference type="Gene3D" id="2.60.40.10">
    <property type="entry name" value="Immunoglobulins"/>
    <property type="match status" value="2"/>
</dbReference>
<keyword evidence="4" id="KW-0378">Hydrolase</keyword>
<comment type="similarity">
    <text evidence="1">Belongs to the peptidase C10 family.</text>
</comment>
<evidence type="ECO:0000256" key="4">
    <source>
        <dbReference type="ARBA" id="ARBA00022801"/>
    </source>
</evidence>
<dbReference type="InterPro" id="IPR038765">
    <property type="entry name" value="Papain-like_cys_pep_sf"/>
</dbReference>
<dbReference type="InterPro" id="IPR011635">
    <property type="entry name" value="CARDB"/>
</dbReference>
<gene>
    <name evidence="10" type="ORF">M23134_06057</name>
</gene>